<dbReference type="AlphaFoldDB" id="A0A8T2BA41"/>
<dbReference type="Proteomes" id="UP000694251">
    <property type="component" value="Chromosome 8"/>
</dbReference>
<evidence type="ECO:0000313" key="1">
    <source>
        <dbReference type="EMBL" id="KAG7584008.1"/>
    </source>
</evidence>
<keyword evidence="2" id="KW-1185">Reference proteome</keyword>
<gene>
    <name evidence="1" type="ORF">ISN44_As08g035120</name>
</gene>
<organism evidence="1 2">
    <name type="scientific">Arabidopsis suecica</name>
    <name type="common">Swedish thale-cress</name>
    <name type="synonym">Cardaminopsis suecica</name>
    <dbReference type="NCBI Taxonomy" id="45249"/>
    <lineage>
        <taxon>Eukaryota</taxon>
        <taxon>Viridiplantae</taxon>
        <taxon>Streptophyta</taxon>
        <taxon>Embryophyta</taxon>
        <taxon>Tracheophyta</taxon>
        <taxon>Spermatophyta</taxon>
        <taxon>Magnoliopsida</taxon>
        <taxon>eudicotyledons</taxon>
        <taxon>Gunneridae</taxon>
        <taxon>Pentapetalae</taxon>
        <taxon>rosids</taxon>
        <taxon>malvids</taxon>
        <taxon>Brassicales</taxon>
        <taxon>Brassicaceae</taxon>
        <taxon>Camelineae</taxon>
        <taxon>Arabidopsis</taxon>
    </lineage>
</organism>
<sequence>MASCDPKGDVVLMMLARTEKNIEELEEILNKVELISNGTGIDVSFASLDHTIFDIERNVKKASEYYSYLKKKKAADYTFVSDEVMDKFMNLDFLSTMLLYCLNIKWTPPISMVIDSCKPENKK</sequence>
<name>A0A8T2BA41_ARASU</name>
<proteinExistence type="predicted"/>
<comment type="caution">
    <text evidence="1">The sequence shown here is derived from an EMBL/GenBank/DDBJ whole genome shotgun (WGS) entry which is preliminary data.</text>
</comment>
<protein>
    <submittedName>
        <fullName evidence="1">Uncharacterized protein</fullName>
    </submittedName>
</protein>
<evidence type="ECO:0000313" key="2">
    <source>
        <dbReference type="Proteomes" id="UP000694251"/>
    </source>
</evidence>
<dbReference type="EMBL" id="JAEFBJ010000008">
    <property type="protein sequence ID" value="KAG7584008.1"/>
    <property type="molecule type" value="Genomic_DNA"/>
</dbReference>
<accession>A0A8T2BA41</accession>
<reference evidence="1 2" key="1">
    <citation type="submission" date="2020-12" db="EMBL/GenBank/DDBJ databases">
        <title>Concerted genomic and epigenomic changes stabilize Arabidopsis allopolyploids.</title>
        <authorList>
            <person name="Chen Z."/>
        </authorList>
    </citation>
    <scope>NUCLEOTIDE SEQUENCE [LARGE SCALE GENOMIC DNA]</scope>
    <source>
        <strain evidence="1">As9502</strain>
        <tissue evidence="1">Leaf</tissue>
    </source>
</reference>